<reference evidence="1 2" key="1">
    <citation type="submission" date="2021-01" db="EMBL/GenBank/DDBJ databases">
        <title>Whole genome shotgun sequence of Planobispora siamensis NBRC 107568.</title>
        <authorList>
            <person name="Komaki H."/>
            <person name="Tamura T."/>
        </authorList>
    </citation>
    <scope>NUCLEOTIDE SEQUENCE [LARGE SCALE GENOMIC DNA]</scope>
    <source>
        <strain evidence="1 2">NBRC 107568</strain>
    </source>
</reference>
<evidence type="ECO:0000313" key="2">
    <source>
        <dbReference type="Proteomes" id="UP000619788"/>
    </source>
</evidence>
<name>A0A8J3SMJ6_9ACTN</name>
<accession>A0A8J3SMJ6</accession>
<proteinExistence type="predicted"/>
<dbReference type="RefSeq" id="WP_204067427.1">
    <property type="nucleotide sequence ID" value="NZ_BOOJ01000052.1"/>
</dbReference>
<protein>
    <submittedName>
        <fullName evidence="1">Uncharacterized protein</fullName>
    </submittedName>
</protein>
<comment type="caution">
    <text evidence="1">The sequence shown here is derived from an EMBL/GenBank/DDBJ whole genome shotgun (WGS) entry which is preliminary data.</text>
</comment>
<evidence type="ECO:0000313" key="1">
    <source>
        <dbReference type="EMBL" id="GIH95331.1"/>
    </source>
</evidence>
<organism evidence="1 2">
    <name type="scientific">Planobispora siamensis</name>
    <dbReference type="NCBI Taxonomy" id="936338"/>
    <lineage>
        <taxon>Bacteria</taxon>
        <taxon>Bacillati</taxon>
        <taxon>Actinomycetota</taxon>
        <taxon>Actinomycetes</taxon>
        <taxon>Streptosporangiales</taxon>
        <taxon>Streptosporangiaceae</taxon>
        <taxon>Planobispora</taxon>
    </lineage>
</organism>
<dbReference type="Proteomes" id="UP000619788">
    <property type="component" value="Unassembled WGS sequence"/>
</dbReference>
<dbReference type="AlphaFoldDB" id="A0A8J3SMJ6"/>
<dbReference type="EMBL" id="BOOJ01000052">
    <property type="protein sequence ID" value="GIH95331.1"/>
    <property type="molecule type" value="Genomic_DNA"/>
</dbReference>
<sequence length="106" mass="11559">MTADVTTAREVQLEETRRAVRVAVADMRRYTGLIRVMVGCPGDRPMTAPVMALAVRKAERHQLTADLLDRYEAACAAYNAAMTALAELDPGVDVTDLLRGDGRTPQ</sequence>
<keyword evidence="2" id="KW-1185">Reference proteome</keyword>
<gene>
    <name evidence="1" type="ORF">Psi01_59610</name>
</gene>